<feature type="signal peptide" evidence="1">
    <location>
        <begin position="1"/>
        <end position="24"/>
    </location>
</feature>
<protein>
    <submittedName>
        <fullName evidence="2">Uncharacterized protein</fullName>
    </submittedName>
</protein>
<evidence type="ECO:0000313" key="3">
    <source>
        <dbReference type="Proteomes" id="UP000182932"/>
    </source>
</evidence>
<name>A0A975W6K5_9RHOB</name>
<dbReference type="RefSeq" id="WP_170850487.1">
    <property type="nucleotide sequence ID" value="NZ_CATLQZ010000005.1"/>
</dbReference>
<evidence type="ECO:0000313" key="2">
    <source>
        <dbReference type="EMBL" id="SEI56745.1"/>
    </source>
</evidence>
<comment type="caution">
    <text evidence="2">The sequence shown here is derived from an EMBL/GenBank/DDBJ whole genome shotgun (WGS) entry which is preliminary data.</text>
</comment>
<dbReference type="GeneID" id="80821426"/>
<organism evidence="2 3">
    <name type="scientific">Marinovum algicola</name>
    <dbReference type="NCBI Taxonomy" id="42444"/>
    <lineage>
        <taxon>Bacteria</taxon>
        <taxon>Pseudomonadati</taxon>
        <taxon>Pseudomonadota</taxon>
        <taxon>Alphaproteobacteria</taxon>
        <taxon>Rhodobacterales</taxon>
        <taxon>Roseobacteraceae</taxon>
        <taxon>Marinovum</taxon>
    </lineage>
</organism>
<proteinExistence type="predicted"/>
<keyword evidence="3" id="KW-1185">Reference proteome</keyword>
<feature type="chain" id="PRO_5037317066" evidence="1">
    <location>
        <begin position="25"/>
        <end position="53"/>
    </location>
</feature>
<evidence type="ECO:0000256" key="1">
    <source>
        <dbReference type="SAM" id="SignalP"/>
    </source>
</evidence>
<gene>
    <name evidence="2" type="ORF">SAMN04487940_101247</name>
</gene>
<dbReference type="Proteomes" id="UP000182932">
    <property type="component" value="Unassembled WGS sequence"/>
</dbReference>
<keyword evidence="1" id="KW-0732">Signal</keyword>
<dbReference type="AlphaFoldDB" id="A0A975W6K5"/>
<sequence length="53" mass="5432">MKRPYYIPPILTAALIALGMLASATGSPQGTGARDAPAACAMPVEADRANCTR</sequence>
<accession>A0A975W6K5</accession>
<dbReference type="EMBL" id="FNYY01000001">
    <property type="protein sequence ID" value="SEI56745.1"/>
    <property type="molecule type" value="Genomic_DNA"/>
</dbReference>
<reference evidence="2 3" key="1">
    <citation type="submission" date="2016-10" db="EMBL/GenBank/DDBJ databases">
        <authorList>
            <person name="Varghese N."/>
            <person name="Submissions S."/>
        </authorList>
    </citation>
    <scope>NUCLEOTIDE SEQUENCE [LARGE SCALE GENOMIC DNA]</scope>
    <source>
        <strain evidence="2 3">FF3</strain>
    </source>
</reference>